<dbReference type="Proteomes" id="UP000218244">
    <property type="component" value="Chromosome"/>
</dbReference>
<dbReference type="PANTHER" id="PTHR23523:SF2">
    <property type="entry name" value="2-NITROIMIDAZOLE TRANSPORTER"/>
    <property type="match status" value="1"/>
</dbReference>
<name>A0A160PP98_9CORY</name>
<feature type="transmembrane region" description="Helical" evidence="1">
    <location>
        <begin position="332"/>
        <end position="356"/>
    </location>
</feature>
<dbReference type="AlphaFoldDB" id="A0A160PP98"/>
<dbReference type="GO" id="GO:0022857">
    <property type="term" value="F:transmembrane transporter activity"/>
    <property type="evidence" value="ECO:0007669"/>
    <property type="project" value="InterPro"/>
</dbReference>
<dbReference type="CDD" id="cd17339">
    <property type="entry name" value="MFS_NIMT_CynX_like"/>
    <property type="match status" value="1"/>
</dbReference>
<gene>
    <name evidence="2" type="ORF">N24_0982</name>
</gene>
<dbReference type="Pfam" id="PF07690">
    <property type="entry name" value="MFS_1"/>
    <property type="match status" value="1"/>
</dbReference>
<feature type="transmembrane region" description="Helical" evidence="1">
    <location>
        <begin position="244"/>
        <end position="267"/>
    </location>
</feature>
<dbReference type="Gene3D" id="1.20.1250.20">
    <property type="entry name" value="MFS general substrate transporter like domains"/>
    <property type="match status" value="2"/>
</dbReference>
<reference evidence="2 3" key="1">
    <citation type="submission" date="2016-02" db="EMBL/GenBank/DDBJ databases">
        <title>Corynebacterium glutamicum N24 whole genome sequencing project.</title>
        <authorList>
            <person name="Matsutani M."/>
            <person name="Nangtapong N."/>
            <person name="Yakushi T."/>
            <person name="Matsushita K."/>
        </authorList>
    </citation>
    <scope>NUCLEOTIDE SEQUENCE [LARGE SCALE GENOMIC DNA]</scope>
    <source>
        <strain evidence="2 3">N24</strain>
    </source>
</reference>
<keyword evidence="1" id="KW-0812">Transmembrane</keyword>
<accession>A0A160PP98</accession>
<dbReference type="KEGG" id="csur:N24_0982"/>
<proteinExistence type="predicted"/>
<dbReference type="InterPro" id="IPR052524">
    <property type="entry name" value="MFS_Cyanate_Porter"/>
</dbReference>
<evidence type="ECO:0000313" key="2">
    <source>
        <dbReference type="EMBL" id="BAU95244.1"/>
    </source>
</evidence>
<evidence type="ECO:0000313" key="3">
    <source>
        <dbReference type="Proteomes" id="UP000218244"/>
    </source>
</evidence>
<keyword evidence="1" id="KW-0472">Membrane</keyword>
<feature type="transmembrane region" description="Helical" evidence="1">
    <location>
        <begin position="172"/>
        <end position="192"/>
    </location>
</feature>
<dbReference type="InterPro" id="IPR036259">
    <property type="entry name" value="MFS_trans_sf"/>
</dbReference>
<keyword evidence="3" id="KW-1185">Reference proteome</keyword>
<feature type="transmembrane region" description="Helical" evidence="1">
    <location>
        <begin position="274"/>
        <end position="294"/>
    </location>
</feature>
<organism evidence="2 3">
    <name type="scientific">Corynebacterium suranareeae</name>
    <dbReference type="NCBI Taxonomy" id="2506452"/>
    <lineage>
        <taxon>Bacteria</taxon>
        <taxon>Bacillati</taxon>
        <taxon>Actinomycetota</taxon>
        <taxon>Actinomycetes</taxon>
        <taxon>Mycobacteriales</taxon>
        <taxon>Corynebacteriaceae</taxon>
        <taxon>Corynebacterium</taxon>
    </lineage>
</organism>
<sequence>MIRGVKNPRLIALTAIVLTSFNLRTAITALAPLVSEIRDDLGVSASVIGVLGMIPTAMFATAAFVLPAMKRKFTTSQLLMFAMLLTAAGQIIRVAGPASLLMVGTVFAMFAIGVTNVLLPIAVREYFPRHVGGMSTTYLVSFQIVQALAPTLAVPISQWATHVGLTGWRVSLGSWALLGLVAAISWIPLLSLQGARVAAAPSKVSLPVWKSSVGVGLGLMFGFTSFSTYILMGFMPQMVGDPQLGAVLLGWWSILGLPLNILGPWLVTRFNNCFPMVVIAGVIFLIGNGGLCLVPEAAPWLWATLSGFGPLAFPMALTLINIRAETSEGASALSSFGQGLGYTIACFGPLLTGFIVDATGSFQVIFVLFAVATVFVIGGGYFATRQVYVEKLFES</sequence>
<dbReference type="InterPro" id="IPR011701">
    <property type="entry name" value="MFS"/>
</dbReference>
<dbReference type="SUPFAM" id="SSF103473">
    <property type="entry name" value="MFS general substrate transporter"/>
    <property type="match status" value="1"/>
</dbReference>
<dbReference type="PANTHER" id="PTHR23523">
    <property type="match status" value="1"/>
</dbReference>
<feature type="transmembrane region" description="Helical" evidence="1">
    <location>
        <begin position="135"/>
        <end position="160"/>
    </location>
</feature>
<protein>
    <submittedName>
        <fullName evidence="2">Cyanate permease</fullName>
    </submittedName>
</protein>
<feature type="transmembrane region" description="Helical" evidence="1">
    <location>
        <begin position="300"/>
        <end position="320"/>
    </location>
</feature>
<feature type="transmembrane region" description="Helical" evidence="1">
    <location>
        <begin position="101"/>
        <end position="123"/>
    </location>
</feature>
<feature type="transmembrane region" description="Helical" evidence="1">
    <location>
        <begin position="78"/>
        <end position="95"/>
    </location>
</feature>
<evidence type="ECO:0000256" key="1">
    <source>
        <dbReference type="SAM" id="Phobius"/>
    </source>
</evidence>
<keyword evidence="1" id="KW-1133">Transmembrane helix</keyword>
<dbReference type="EMBL" id="AP017369">
    <property type="protein sequence ID" value="BAU95244.1"/>
    <property type="molecule type" value="Genomic_DNA"/>
</dbReference>
<feature type="transmembrane region" description="Helical" evidence="1">
    <location>
        <begin position="213"/>
        <end position="232"/>
    </location>
</feature>
<feature type="transmembrane region" description="Helical" evidence="1">
    <location>
        <begin position="362"/>
        <end position="383"/>
    </location>
</feature>
<feature type="transmembrane region" description="Helical" evidence="1">
    <location>
        <begin position="42"/>
        <end position="66"/>
    </location>
</feature>